<keyword evidence="4" id="KW-1185">Reference proteome</keyword>
<evidence type="ECO:0000259" key="2">
    <source>
        <dbReference type="Pfam" id="PF12729"/>
    </source>
</evidence>
<dbReference type="InterPro" id="IPR024478">
    <property type="entry name" value="HlyB_4HB_MCP"/>
</dbReference>
<organism evidence="3 4">
    <name type="scientific">Maribacter arenosus</name>
    <dbReference type="NCBI Taxonomy" id="1854708"/>
    <lineage>
        <taxon>Bacteria</taxon>
        <taxon>Pseudomonadati</taxon>
        <taxon>Bacteroidota</taxon>
        <taxon>Flavobacteriia</taxon>
        <taxon>Flavobacteriales</taxon>
        <taxon>Flavobacteriaceae</taxon>
        <taxon>Maribacter</taxon>
    </lineage>
</organism>
<keyword evidence="1" id="KW-0812">Transmembrane</keyword>
<keyword evidence="1" id="KW-1133">Transmembrane helix</keyword>
<accession>A0ABR7VJ83</accession>
<dbReference type="Pfam" id="PF12729">
    <property type="entry name" value="4HB_MCP_1"/>
    <property type="match status" value="1"/>
</dbReference>
<name>A0ABR7VJ83_9FLAO</name>
<evidence type="ECO:0000256" key="1">
    <source>
        <dbReference type="SAM" id="Phobius"/>
    </source>
</evidence>
<feature type="transmembrane region" description="Helical" evidence="1">
    <location>
        <begin position="182"/>
        <end position="200"/>
    </location>
</feature>
<feature type="transmembrane region" description="Helical" evidence="1">
    <location>
        <begin position="6"/>
        <end position="25"/>
    </location>
</feature>
<dbReference type="Proteomes" id="UP000598350">
    <property type="component" value="Unassembled WGS sequence"/>
</dbReference>
<protein>
    <submittedName>
        <fullName evidence="3">MCP four helix bundle domain-containing protein</fullName>
    </submittedName>
</protein>
<evidence type="ECO:0000313" key="3">
    <source>
        <dbReference type="EMBL" id="MBD0852212.1"/>
    </source>
</evidence>
<dbReference type="RefSeq" id="WP_188315339.1">
    <property type="nucleotide sequence ID" value="NZ_JABTCG010000006.1"/>
</dbReference>
<feature type="domain" description="Chemotaxis methyl-accepting receptor HlyB-like 4HB MCP" evidence="2">
    <location>
        <begin position="5"/>
        <end position="169"/>
    </location>
</feature>
<keyword evidence="1" id="KW-0472">Membrane</keyword>
<reference evidence="3 4" key="1">
    <citation type="submission" date="2020-05" db="EMBL/GenBank/DDBJ databases">
        <title>The draft genome sequence of Maribacter arenosus CAU 1321.</title>
        <authorList>
            <person name="Mu L."/>
        </authorList>
    </citation>
    <scope>NUCLEOTIDE SEQUENCE [LARGE SCALE GENOMIC DNA]</scope>
    <source>
        <strain evidence="3 4">CAU 1321</strain>
    </source>
</reference>
<dbReference type="EMBL" id="JABTCG010000006">
    <property type="protein sequence ID" value="MBD0852212.1"/>
    <property type="molecule type" value="Genomic_DNA"/>
</dbReference>
<gene>
    <name evidence="3" type="ORF">HPE63_16135</name>
</gene>
<comment type="caution">
    <text evidence="3">The sequence shown here is derived from an EMBL/GenBank/DDBJ whole genome shotgun (WGS) entry which is preliminary data.</text>
</comment>
<sequence length="207" mass="23640">MFTKFSVAQRIQIGLIMTIAFLLVLGSNRLDSRHFSTIQTTVNSVYKDRVVVQDYIYQLSTIFHNKKLKLIKNYNDNTITSENEKAQLLLIDFGITKLTQKESSLLNELNRQFSKLQELEDKIVQPSNEIEADLGIVALKTLDEMQRNLDALAKIQLSESEQLTELSNKSLGMNILLSKLEVAFMIIIGVAILFLIFYPVKTMHAVR</sequence>
<evidence type="ECO:0000313" key="4">
    <source>
        <dbReference type="Proteomes" id="UP000598350"/>
    </source>
</evidence>
<proteinExistence type="predicted"/>